<gene>
    <name evidence="2" type="ORF">EDD30_6622</name>
</gene>
<protein>
    <submittedName>
        <fullName evidence="2">Uncharacterized protein</fullName>
    </submittedName>
</protein>
<dbReference type="Proteomes" id="UP000271683">
    <property type="component" value="Unassembled WGS sequence"/>
</dbReference>
<evidence type="ECO:0000313" key="3">
    <source>
        <dbReference type="Proteomes" id="UP000271683"/>
    </source>
</evidence>
<comment type="caution">
    <text evidence="2">The sequence shown here is derived from an EMBL/GenBank/DDBJ whole genome shotgun (WGS) entry which is preliminary data.</text>
</comment>
<sequence>MGHNQWMPDGLQSLNVVKVEDSPLLLTETGGGTAIHPTKRQTSGGREAIDPFYLDGHANTTKATPCSAGARSPDCSLAEQEQAELGLHT</sequence>
<accession>A0A3N1GTQ7</accession>
<evidence type="ECO:0000256" key="1">
    <source>
        <dbReference type="SAM" id="MobiDB-lite"/>
    </source>
</evidence>
<proteinExistence type="predicted"/>
<name>A0A3N1GTQ7_9ACTN</name>
<feature type="region of interest" description="Disordered" evidence="1">
    <location>
        <begin position="28"/>
        <end position="89"/>
    </location>
</feature>
<evidence type="ECO:0000313" key="2">
    <source>
        <dbReference type="EMBL" id="ROP33607.1"/>
    </source>
</evidence>
<dbReference type="AlphaFoldDB" id="A0A3N1GTQ7"/>
<reference evidence="2 3" key="1">
    <citation type="submission" date="2018-11" db="EMBL/GenBank/DDBJ databases">
        <title>Sequencing the genomes of 1000 actinobacteria strains.</title>
        <authorList>
            <person name="Klenk H.-P."/>
        </authorList>
    </citation>
    <scope>NUCLEOTIDE SEQUENCE [LARGE SCALE GENOMIC DNA]</scope>
    <source>
        <strain evidence="2 3">DSM 43634</strain>
    </source>
</reference>
<organism evidence="2 3">
    <name type="scientific">Couchioplanes caeruleus</name>
    <dbReference type="NCBI Taxonomy" id="56438"/>
    <lineage>
        <taxon>Bacteria</taxon>
        <taxon>Bacillati</taxon>
        <taxon>Actinomycetota</taxon>
        <taxon>Actinomycetes</taxon>
        <taxon>Micromonosporales</taxon>
        <taxon>Micromonosporaceae</taxon>
        <taxon>Couchioplanes</taxon>
    </lineage>
</organism>
<dbReference type="EMBL" id="RJKL01000001">
    <property type="protein sequence ID" value="ROP33607.1"/>
    <property type="molecule type" value="Genomic_DNA"/>
</dbReference>